<proteinExistence type="predicted"/>
<dbReference type="AlphaFoldDB" id="A0AAD4DW46"/>
<comment type="caution">
    <text evidence="3">The sequence shown here is derived from an EMBL/GenBank/DDBJ whole genome shotgun (WGS) entry which is preliminary data.</text>
</comment>
<dbReference type="Proteomes" id="UP001195769">
    <property type="component" value="Unassembled WGS sequence"/>
</dbReference>
<dbReference type="SUPFAM" id="SSF57756">
    <property type="entry name" value="Retrovirus zinc finger-like domains"/>
    <property type="match status" value="1"/>
</dbReference>
<reference evidence="3" key="1">
    <citation type="journal article" date="2020" name="New Phytol.">
        <title>Comparative genomics reveals dynamic genome evolution in host specialist ectomycorrhizal fungi.</title>
        <authorList>
            <person name="Lofgren L.A."/>
            <person name="Nguyen N.H."/>
            <person name="Vilgalys R."/>
            <person name="Ruytinx J."/>
            <person name="Liao H.L."/>
            <person name="Branco S."/>
            <person name="Kuo A."/>
            <person name="LaButti K."/>
            <person name="Lipzen A."/>
            <person name="Andreopoulos W."/>
            <person name="Pangilinan J."/>
            <person name="Riley R."/>
            <person name="Hundley H."/>
            <person name="Na H."/>
            <person name="Barry K."/>
            <person name="Grigoriev I.V."/>
            <person name="Stajich J.E."/>
            <person name="Kennedy P.G."/>
        </authorList>
    </citation>
    <scope>NUCLEOTIDE SEQUENCE</scope>
    <source>
        <strain evidence="3">FC203</strain>
    </source>
</reference>
<dbReference type="EMBL" id="JABBWK010000077">
    <property type="protein sequence ID" value="KAG1894601.1"/>
    <property type="molecule type" value="Genomic_DNA"/>
</dbReference>
<evidence type="ECO:0000313" key="3">
    <source>
        <dbReference type="EMBL" id="KAG1894601.1"/>
    </source>
</evidence>
<dbReference type="GO" id="GO:0008270">
    <property type="term" value="F:zinc ion binding"/>
    <property type="evidence" value="ECO:0007669"/>
    <property type="project" value="InterPro"/>
</dbReference>
<keyword evidence="1" id="KW-0507">mRNA processing</keyword>
<dbReference type="InterPro" id="IPR036875">
    <property type="entry name" value="Znf_CCHC_sf"/>
</dbReference>
<organism evidence="3 4">
    <name type="scientific">Suillus fuscotomentosus</name>
    <dbReference type="NCBI Taxonomy" id="1912939"/>
    <lineage>
        <taxon>Eukaryota</taxon>
        <taxon>Fungi</taxon>
        <taxon>Dikarya</taxon>
        <taxon>Basidiomycota</taxon>
        <taxon>Agaricomycotina</taxon>
        <taxon>Agaricomycetes</taxon>
        <taxon>Agaricomycetidae</taxon>
        <taxon>Boletales</taxon>
        <taxon>Suillineae</taxon>
        <taxon>Suillaceae</taxon>
        <taxon>Suillus</taxon>
    </lineage>
</organism>
<accession>A0AAD4DW46</accession>
<gene>
    <name evidence="3" type="ORF">F5891DRAFT_1195039</name>
</gene>
<feature type="region of interest" description="Disordered" evidence="2">
    <location>
        <begin position="201"/>
        <end position="248"/>
    </location>
</feature>
<dbReference type="GO" id="GO:0003676">
    <property type="term" value="F:nucleic acid binding"/>
    <property type="evidence" value="ECO:0007669"/>
    <property type="project" value="InterPro"/>
</dbReference>
<name>A0AAD4DW46_9AGAM</name>
<keyword evidence="4" id="KW-1185">Reference proteome</keyword>
<evidence type="ECO:0000256" key="2">
    <source>
        <dbReference type="SAM" id="MobiDB-lite"/>
    </source>
</evidence>
<dbReference type="RefSeq" id="XP_041220177.1">
    <property type="nucleotide sequence ID" value="XM_041368042.1"/>
</dbReference>
<sequence length="366" mass="41747">MNSASTSATVVEDTLVNHYVSTSAQTTRTPVQLAAIYKENIEAADEAALIESAILSRQHTLEIERILVERNAYPTAAVLNTIRTAQLIEQEAQLISDPAVKQSILHYQKRIRGLCYLLLPSDIKKDIREAVFIILDRTTTEVARPPSPHRLDEYIRIPSSPLSEVPKPVLPPTTPRIAADNPPTVSMPDLELGTQAAPIVVEDFSPPPSPNTRIARREQKRRLRISSKSASPVKRSLKTSPTTSLPDKYSTHTEYDNFICRHCKEFGHRHKNCPTYWCRVCHKQQPGHLSVYCKKLRDQKVREKIRAPPTTAFEDPNFYTHMKDWEAHVDEDVARAYELERDEALNEFEEHYQVDDDPIYYANQDD</sequence>
<evidence type="ECO:0000313" key="4">
    <source>
        <dbReference type="Proteomes" id="UP001195769"/>
    </source>
</evidence>
<dbReference type="GeneID" id="64662340"/>
<evidence type="ECO:0008006" key="5">
    <source>
        <dbReference type="Google" id="ProtNLM"/>
    </source>
</evidence>
<evidence type="ECO:0000256" key="1">
    <source>
        <dbReference type="ARBA" id="ARBA00022664"/>
    </source>
</evidence>
<dbReference type="GO" id="GO:0006397">
    <property type="term" value="P:mRNA processing"/>
    <property type="evidence" value="ECO:0007669"/>
    <property type="project" value="UniProtKB-KW"/>
</dbReference>
<protein>
    <recommendedName>
        <fullName evidence="5">CCHC-type domain-containing protein</fullName>
    </recommendedName>
</protein>